<keyword evidence="2" id="KW-0472">Membrane</keyword>
<evidence type="ECO:0000313" key="3">
    <source>
        <dbReference type="EMBL" id="GAQ61417.1"/>
    </source>
</evidence>
<protein>
    <recommendedName>
        <fullName evidence="5">WD40 repeat domain-containing protein</fullName>
    </recommendedName>
</protein>
<evidence type="ECO:0008006" key="5">
    <source>
        <dbReference type="Google" id="ProtNLM"/>
    </source>
</evidence>
<keyword evidence="2" id="KW-1133">Transmembrane helix</keyword>
<comment type="caution">
    <text evidence="3">The sequence shown here is derived from an EMBL/GenBank/DDBJ whole genome shotgun (WGS) entry which is preliminary data.</text>
</comment>
<dbReference type="EMBL" id="BCMM01000006">
    <property type="protein sequence ID" value="GAQ61417.1"/>
    <property type="molecule type" value="Genomic_DNA"/>
</dbReference>
<feature type="transmembrane region" description="Helical" evidence="2">
    <location>
        <begin position="41"/>
        <end position="61"/>
    </location>
</feature>
<accession>A0A117ECS2</accession>
<dbReference type="InterPro" id="IPR015943">
    <property type="entry name" value="WD40/YVTN_repeat-like_dom_sf"/>
</dbReference>
<reference evidence="4" key="1">
    <citation type="submission" date="2015-11" db="EMBL/GenBank/DDBJ databases">
        <authorList>
            <consortium name="Cross-ministerial Strategic Innovation Promotion Program (SIP) consortium"/>
            <person name="Tomihama T."/>
            <person name="Ikenaga M."/>
            <person name="Sakai M."/>
            <person name="Okubo T."/>
            <person name="Ikeda S."/>
        </authorList>
    </citation>
    <scope>NUCLEOTIDE SEQUENCE [LARGE SCALE GENOMIC DNA]</scope>
    <source>
        <strain evidence="4">S58</strain>
    </source>
</reference>
<dbReference type="OrthoDB" id="4303889at2"/>
<feature type="region of interest" description="Disordered" evidence="1">
    <location>
        <begin position="1"/>
        <end position="27"/>
    </location>
</feature>
<dbReference type="Proteomes" id="UP000067448">
    <property type="component" value="Unassembled WGS sequence"/>
</dbReference>
<organism evidence="3 4">
    <name type="scientific">Streptomyces scabiei</name>
    <dbReference type="NCBI Taxonomy" id="1930"/>
    <lineage>
        <taxon>Bacteria</taxon>
        <taxon>Bacillati</taxon>
        <taxon>Actinomycetota</taxon>
        <taxon>Actinomycetes</taxon>
        <taxon>Kitasatosporales</taxon>
        <taxon>Streptomycetaceae</taxon>
        <taxon>Streptomyces</taxon>
    </lineage>
</organism>
<evidence type="ECO:0000256" key="2">
    <source>
        <dbReference type="SAM" id="Phobius"/>
    </source>
</evidence>
<proteinExistence type="predicted"/>
<evidence type="ECO:0000313" key="4">
    <source>
        <dbReference type="Proteomes" id="UP000067448"/>
    </source>
</evidence>
<evidence type="ECO:0000256" key="1">
    <source>
        <dbReference type="SAM" id="MobiDB-lite"/>
    </source>
</evidence>
<gene>
    <name evidence="3" type="ORF">SsS58_01766</name>
</gene>
<dbReference type="InterPro" id="IPR011044">
    <property type="entry name" value="Quino_amine_DH_bsu"/>
</dbReference>
<feature type="compositionally biased region" description="Basic and acidic residues" evidence="1">
    <location>
        <begin position="1"/>
        <end position="15"/>
    </location>
</feature>
<name>A0A117ECS2_STRSC</name>
<dbReference type="RefSeq" id="WP_059079342.1">
    <property type="nucleotide sequence ID" value="NZ_BCMM01000006.1"/>
</dbReference>
<dbReference type="SUPFAM" id="SSF50969">
    <property type="entry name" value="YVTN repeat-like/Quinoprotein amine dehydrogenase"/>
    <property type="match status" value="1"/>
</dbReference>
<dbReference type="AlphaFoldDB" id="A0A117ECS2"/>
<keyword evidence="2" id="KW-0812">Transmembrane</keyword>
<reference evidence="4" key="3">
    <citation type="submission" date="2016-02" db="EMBL/GenBank/DDBJ databases">
        <title>Draft genome of pathogenic Streptomyces sp. in Japan.</title>
        <authorList>
            <person name="Tomihama T."/>
            <person name="Ikenaga M."/>
            <person name="Sakai M."/>
            <person name="Okubo T."/>
            <person name="Ikeda S."/>
        </authorList>
    </citation>
    <scope>NUCLEOTIDE SEQUENCE [LARGE SCALE GENOMIC DNA]</scope>
    <source>
        <strain evidence="4">S58</strain>
    </source>
</reference>
<sequence>MNVDELVRDSLREQAAEQPPLGPGFADRVLTARRRRRNRSIATVAAATAAVVAVAVAVPLLDSGKHEVRLATEMNRSDIIAHPDQSPPRDLIAAGDVALAGYYTYDIGKKSSETAVRERHYRVLDQKTGKYERTTKWAFLDFAPGLRTAAVLERSLPAERIGLLDLYTGRIERWIPVERGVAGVEFSPDGSKLVATTYSSDPDLLHKLDYDSDGDGKKNDWGPDSSRSPRTGFYIIDVDSGRSSWSRVGFDDSLRDLNVRQDFAFSHDGTLVYSGLTTTPHQQYYDFEGNEVAKPANEKYAHWFEEAGVSPNGKLVASGGAVLDAYTGKRLAGVAGGQEALAWVDDERLVQWGCDPKRCNGKNEFRNQLLLVTVGSDKVVRLSDFRKSSDNYNYDGRWHPMFSSR</sequence>
<reference evidence="3 4" key="2">
    <citation type="journal article" date="2016" name="Genome Announc.">
        <title>Draft Genome Sequences of Streptomyces scabiei S58, Streptomyces turgidiscabies T45, and Streptomyces acidiscabies a10, the Pathogens of Potato Common Scab, Isolated in Japan.</title>
        <authorList>
            <person name="Tomihama T."/>
            <person name="Nishi Y."/>
            <person name="Sakai M."/>
            <person name="Ikenaga M."/>
            <person name="Okubo T."/>
            <person name="Ikeda S."/>
        </authorList>
    </citation>
    <scope>NUCLEOTIDE SEQUENCE [LARGE SCALE GENOMIC DNA]</scope>
    <source>
        <strain evidence="3 4">S58</strain>
    </source>
</reference>
<dbReference type="Gene3D" id="2.130.10.10">
    <property type="entry name" value="YVTN repeat-like/Quinoprotein amine dehydrogenase"/>
    <property type="match status" value="1"/>
</dbReference>